<protein>
    <submittedName>
        <fullName evidence="2">Uncharacterized protein</fullName>
    </submittedName>
</protein>
<keyword evidence="1" id="KW-0472">Membrane</keyword>
<reference evidence="2 3" key="1">
    <citation type="journal article" date="2017" name="ISME J.">
        <title>Energy and carbon metabolisms in a deep terrestrial subsurface fluid microbial community.</title>
        <authorList>
            <person name="Momper L."/>
            <person name="Jungbluth S.P."/>
            <person name="Lee M.D."/>
            <person name="Amend J.P."/>
        </authorList>
    </citation>
    <scope>NUCLEOTIDE SEQUENCE [LARGE SCALE GENOMIC DNA]</scope>
    <source>
        <strain evidence="2">SURF_29</strain>
    </source>
</reference>
<evidence type="ECO:0000313" key="3">
    <source>
        <dbReference type="Proteomes" id="UP000285655"/>
    </source>
</evidence>
<proteinExistence type="predicted"/>
<evidence type="ECO:0000313" key="2">
    <source>
        <dbReference type="EMBL" id="RJO60290.1"/>
    </source>
</evidence>
<dbReference type="EMBL" id="QZJW01000048">
    <property type="protein sequence ID" value="RJO60290.1"/>
    <property type="molecule type" value="Genomic_DNA"/>
</dbReference>
<evidence type="ECO:0000256" key="1">
    <source>
        <dbReference type="SAM" id="Phobius"/>
    </source>
</evidence>
<organism evidence="2 3">
    <name type="scientific">candidate division WS5 bacterium</name>
    <dbReference type="NCBI Taxonomy" id="2093353"/>
    <lineage>
        <taxon>Bacteria</taxon>
        <taxon>candidate division WS5</taxon>
    </lineage>
</organism>
<sequence>MPTYQESGLKKIIDICTVILLILTAGAAFWGIKVGKDALSEYKKMNMVAMSTAILNMDKEIFKKLSDKPYLQAMFVEIPNEITSHQVINLFLEKESQKFEDWKDIPSLYDKLWGFNEFDNKDNSDKSRLREAYFIGEEVLYVVLNAHEAHRQLLISDGDWESWAAYIDDLGTNPLFLAAIYCGHKYGYISKEFAEILKQRLMKKDDISRVIKSIYPEMINSDWVDRIGR</sequence>
<gene>
    <name evidence="2" type="ORF">C4544_05360</name>
</gene>
<name>A0A419DB44_9BACT</name>
<accession>A0A419DB44</accession>
<keyword evidence="1" id="KW-1133">Transmembrane helix</keyword>
<comment type="caution">
    <text evidence="2">The sequence shown here is derived from an EMBL/GenBank/DDBJ whole genome shotgun (WGS) entry which is preliminary data.</text>
</comment>
<dbReference type="AlphaFoldDB" id="A0A419DB44"/>
<feature type="transmembrane region" description="Helical" evidence="1">
    <location>
        <begin position="12"/>
        <end position="32"/>
    </location>
</feature>
<dbReference type="Proteomes" id="UP000285655">
    <property type="component" value="Unassembled WGS sequence"/>
</dbReference>
<keyword evidence="1" id="KW-0812">Transmembrane</keyword>